<evidence type="ECO:0000313" key="4">
    <source>
        <dbReference type="Proteomes" id="UP000199026"/>
    </source>
</evidence>
<feature type="chain" id="PRO_5011765169" evidence="1">
    <location>
        <begin position="19"/>
        <end position="259"/>
    </location>
</feature>
<organism evidence="3 4">
    <name type="scientific">Lentibacter algarum</name>
    <dbReference type="NCBI Taxonomy" id="576131"/>
    <lineage>
        <taxon>Bacteria</taxon>
        <taxon>Pseudomonadati</taxon>
        <taxon>Pseudomonadota</taxon>
        <taxon>Alphaproteobacteria</taxon>
        <taxon>Rhodobacterales</taxon>
        <taxon>Roseobacteraceae</taxon>
        <taxon>Lentibacter</taxon>
    </lineage>
</organism>
<name>A0A1H3HKB2_9RHOB</name>
<dbReference type="EMBL" id="FNPR01000001">
    <property type="protein sequence ID" value="SDY15099.1"/>
    <property type="molecule type" value="Genomic_DNA"/>
</dbReference>
<feature type="domain" description="Thiol:disulfide interchange protein DsbD N-terminal" evidence="2">
    <location>
        <begin position="36"/>
        <end position="137"/>
    </location>
</feature>
<dbReference type="InterPro" id="IPR028250">
    <property type="entry name" value="DsbDN"/>
</dbReference>
<dbReference type="OrthoDB" id="9811036at2"/>
<dbReference type="AlphaFoldDB" id="A0A1H3HKB2"/>
<dbReference type="STRING" id="576131.SAMN05444486_101452"/>
<gene>
    <name evidence="3" type="ORF">SAMN05444486_101452</name>
</gene>
<proteinExistence type="predicted"/>
<reference evidence="3 4" key="1">
    <citation type="submission" date="2016-10" db="EMBL/GenBank/DDBJ databases">
        <authorList>
            <person name="de Groot N.N."/>
        </authorList>
    </citation>
    <scope>NUCLEOTIDE SEQUENCE [LARGE SCALE GENOMIC DNA]</scope>
    <source>
        <strain evidence="3 4">DSM 24677</strain>
    </source>
</reference>
<evidence type="ECO:0000256" key="1">
    <source>
        <dbReference type="SAM" id="SignalP"/>
    </source>
</evidence>
<keyword evidence="1" id="KW-0732">Signal</keyword>
<feature type="signal peptide" evidence="1">
    <location>
        <begin position="1"/>
        <end position="18"/>
    </location>
</feature>
<dbReference type="RefSeq" id="WP_089887499.1">
    <property type="nucleotide sequence ID" value="NZ_CALJFH010000016.1"/>
</dbReference>
<accession>A0A1H3HKB2</accession>
<evidence type="ECO:0000259" key="2">
    <source>
        <dbReference type="Pfam" id="PF11412"/>
    </source>
</evidence>
<keyword evidence="4" id="KW-1185">Reference proteome</keyword>
<dbReference type="Pfam" id="PF11412">
    <property type="entry name" value="DsbD_N"/>
    <property type="match status" value="1"/>
</dbReference>
<dbReference type="Proteomes" id="UP000199026">
    <property type="component" value="Unassembled WGS sequence"/>
</dbReference>
<sequence>MTKTLALLLALLALPALANPYADKAQTRVLHGWVEPDGTRIAALEITLAEGWHTYWRAPGDAGIPPSFNWQGSRNLASATPAWPRPTVYSQNGMRSIIYTGRLVLPISLTPKTSDKPIRVKGTVDIGVCKDICVPFQIVVDETIKADSTAATQAIKTALATVPRTGAQHVSCNTTLGERGIQLTVTASLPHLGGAEDAAIETGDPLVWATDPEVSRSGQTLTLKTELIHALSGAFALNRSALRLTLIGTDNAIDIQGCD</sequence>
<evidence type="ECO:0000313" key="3">
    <source>
        <dbReference type="EMBL" id="SDY15099.1"/>
    </source>
</evidence>
<protein>
    <submittedName>
        <fullName evidence="3">Thiol-disulfide interchange protein, contains DsbC and DsbD domains</fullName>
    </submittedName>
</protein>
<dbReference type="GeneID" id="78123257"/>